<evidence type="ECO:0000313" key="1">
    <source>
        <dbReference type="EMBL" id="SUP58902.1"/>
    </source>
</evidence>
<dbReference type="EMBL" id="UHIV01000004">
    <property type="protein sequence ID" value="SUP58902.1"/>
    <property type="molecule type" value="Genomic_DNA"/>
</dbReference>
<organism evidence="1 2">
    <name type="scientific">Weissella viridescens</name>
    <name type="common">Lactobacillus viridescens</name>
    <dbReference type="NCBI Taxonomy" id="1629"/>
    <lineage>
        <taxon>Bacteria</taxon>
        <taxon>Bacillati</taxon>
        <taxon>Bacillota</taxon>
        <taxon>Bacilli</taxon>
        <taxon>Lactobacillales</taxon>
        <taxon>Lactobacillaceae</taxon>
        <taxon>Weissella</taxon>
    </lineage>
</organism>
<proteinExistence type="predicted"/>
<name>A0A380P336_WEIVI</name>
<reference evidence="1 2" key="1">
    <citation type="submission" date="2018-06" db="EMBL/GenBank/DDBJ databases">
        <authorList>
            <consortium name="Pathogen Informatics"/>
            <person name="Doyle S."/>
        </authorList>
    </citation>
    <scope>NUCLEOTIDE SEQUENCE [LARGE SCALE GENOMIC DNA]</scope>
    <source>
        <strain evidence="1 2">NCTC13645</strain>
    </source>
</reference>
<sequence>MEFVTENPETLFMAMTLVGVLGAVMDEATDMTATLFH</sequence>
<gene>
    <name evidence="1" type="ORF">NCTC13645_01151</name>
</gene>
<evidence type="ECO:0000313" key="2">
    <source>
        <dbReference type="Proteomes" id="UP000254621"/>
    </source>
</evidence>
<dbReference type="Proteomes" id="UP000254621">
    <property type="component" value="Unassembled WGS sequence"/>
</dbReference>
<protein>
    <submittedName>
        <fullName evidence="1">YibE/F-like protein</fullName>
    </submittedName>
</protein>
<dbReference type="AlphaFoldDB" id="A0A380P336"/>
<accession>A0A380P336</accession>